<proteinExistence type="inferred from homology"/>
<accession>A0ABM0PD52</accession>
<evidence type="ECO:0000256" key="2">
    <source>
        <dbReference type="ARBA" id="ARBA00004389"/>
    </source>
</evidence>
<evidence type="ECO:0000313" key="11">
    <source>
        <dbReference type="RefSeq" id="XP_008237894.1"/>
    </source>
</evidence>
<evidence type="ECO:0000256" key="7">
    <source>
        <dbReference type="ARBA" id="ARBA00023242"/>
    </source>
</evidence>
<feature type="compositionally biased region" description="Low complexity" evidence="8">
    <location>
        <begin position="48"/>
        <end position="57"/>
    </location>
</feature>
<keyword evidence="5" id="KW-0238">DNA-binding</keyword>
<feature type="compositionally biased region" description="Acidic residues" evidence="8">
    <location>
        <begin position="137"/>
        <end position="153"/>
    </location>
</feature>
<dbReference type="InterPro" id="IPR004827">
    <property type="entry name" value="bZIP"/>
</dbReference>
<feature type="region of interest" description="Disordered" evidence="8">
    <location>
        <begin position="43"/>
        <end position="71"/>
    </location>
</feature>
<organism evidence="10 11">
    <name type="scientific">Prunus mume</name>
    <name type="common">Japanese apricot</name>
    <name type="synonym">Armeniaca mume</name>
    <dbReference type="NCBI Taxonomy" id="102107"/>
    <lineage>
        <taxon>Eukaryota</taxon>
        <taxon>Viridiplantae</taxon>
        <taxon>Streptophyta</taxon>
        <taxon>Embryophyta</taxon>
        <taxon>Tracheophyta</taxon>
        <taxon>Spermatophyta</taxon>
        <taxon>Magnoliopsida</taxon>
        <taxon>eudicotyledons</taxon>
        <taxon>Gunneridae</taxon>
        <taxon>Pentapetalae</taxon>
        <taxon>rosids</taxon>
        <taxon>fabids</taxon>
        <taxon>Rosales</taxon>
        <taxon>Rosaceae</taxon>
        <taxon>Amygdaloideae</taxon>
        <taxon>Amygdaleae</taxon>
        <taxon>Prunus</taxon>
    </lineage>
</organism>
<dbReference type="PANTHER" id="PTHR47416">
    <property type="entry name" value="BASIC-LEUCINE ZIPPER TRANSCRIPTION FACTOR F-RELATED"/>
    <property type="match status" value="1"/>
</dbReference>
<dbReference type="InterPro" id="IPR046347">
    <property type="entry name" value="bZIP_sf"/>
</dbReference>
<dbReference type="SUPFAM" id="SSF57959">
    <property type="entry name" value="Leucine zipper domain"/>
    <property type="match status" value="1"/>
</dbReference>
<keyword evidence="4" id="KW-0805">Transcription regulation</keyword>
<keyword evidence="7" id="KW-0539">Nucleus</keyword>
<dbReference type="PROSITE" id="PS50217">
    <property type="entry name" value="BZIP"/>
    <property type="match status" value="1"/>
</dbReference>
<dbReference type="Pfam" id="PF00170">
    <property type="entry name" value="bZIP_1"/>
    <property type="match status" value="1"/>
</dbReference>
<keyword evidence="6" id="KW-0804">Transcription</keyword>
<dbReference type="RefSeq" id="XP_008237894.1">
    <property type="nucleotide sequence ID" value="XM_008239672.1"/>
</dbReference>
<evidence type="ECO:0000256" key="3">
    <source>
        <dbReference type="ARBA" id="ARBA00007163"/>
    </source>
</evidence>
<reference evidence="10" key="1">
    <citation type="journal article" date="2012" name="Nat. Commun.">
        <title>The genome of Prunus mume.</title>
        <authorList>
            <person name="Zhang Q."/>
            <person name="Chen W."/>
            <person name="Sun L."/>
            <person name="Zhao F."/>
            <person name="Huang B."/>
            <person name="Yang W."/>
            <person name="Tao Y."/>
            <person name="Wang J."/>
            <person name="Yuan Z."/>
            <person name="Fan G."/>
            <person name="Xing Z."/>
            <person name="Han C."/>
            <person name="Pan H."/>
            <person name="Zhong X."/>
            <person name="Shi W."/>
            <person name="Liang X."/>
            <person name="Du D."/>
            <person name="Sun F."/>
            <person name="Xu Z."/>
            <person name="Hao R."/>
            <person name="Lv T."/>
            <person name="Lv Y."/>
            <person name="Zheng Z."/>
            <person name="Sun M."/>
            <person name="Luo L."/>
            <person name="Cai M."/>
            <person name="Gao Y."/>
            <person name="Wang J."/>
            <person name="Yin Y."/>
            <person name="Xu X."/>
            <person name="Cheng T."/>
            <person name="Wang J."/>
        </authorList>
    </citation>
    <scope>NUCLEOTIDE SEQUENCE [LARGE SCALE GENOMIC DNA]</scope>
</reference>
<dbReference type="GeneID" id="103336610"/>
<evidence type="ECO:0000256" key="4">
    <source>
        <dbReference type="ARBA" id="ARBA00023015"/>
    </source>
</evidence>
<sequence length="340" mass="37503">MELEGDVGFLDSENDIIGEIDWDFLFDGSNILEDVLELENPVVTATGSSSPSPSPSSTVEDAPSNSSPDWIGEIETILMKDDDVNGNQVVPDSAEPTNAEFYEKFLADILVDSPSSDAGSNASADSVKEKLDRSPLNDDDDDDDDTADADADDPISKKRRRQLRNKDAAVRSRERKKMYVRDLEMKSKYLEGECRRLGRLLQCCYAENHALRLGLQMNNAYGHGHGVLATKQESAVLLLELLLLGSLLRCLDIMCLVALPLILMAGLRNPLNNVTANKDLESVDLRPRGAASKMFQHSVLQCFSKSRRCKASRTKMKPSRFPCLLGSYVSFALPLLMLAT</sequence>
<dbReference type="Proteomes" id="UP000694861">
    <property type="component" value="Linkage group LG7"/>
</dbReference>
<feature type="region of interest" description="Disordered" evidence="8">
    <location>
        <begin position="115"/>
        <end position="172"/>
    </location>
</feature>
<feature type="domain" description="BZIP" evidence="9">
    <location>
        <begin position="155"/>
        <end position="197"/>
    </location>
</feature>
<gene>
    <name evidence="11" type="primary">LOC103336610</name>
</gene>
<evidence type="ECO:0000313" key="10">
    <source>
        <dbReference type="Proteomes" id="UP000694861"/>
    </source>
</evidence>
<feature type="compositionally biased region" description="Basic and acidic residues" evidence="8">
    <location>
        <begin position="126"/>
        <end position="136"/>
    </location>
</feature>
<evidence type="ECO:0000256" key="8">
    <source>
        <dbReference type="SAM" id="MobiDB-lite"/>
    </source>
</evidence>
<protein>
    <submittedName>
        <fullName evidence="11">BZIP transcription factor 60</fullName>
    </submittedName>
</protein>
<dbReference type="PANTHER" id="PTHR47416:SF8">
    <property type="entry name" value="BASIC-LEUCINE ZIPPER TRANSCRIPTION FACTOR E-RELATED"/>
    <property type="match status" value="1"/>
</dbReference>
<evidence type="ECO:0000256" key="6">
    <source>
        <dbReference type="ARBA" id="ARBA00023163"/>
    </source>
</evidence>
<name>A0ABM0PD52_PRUMU</name>
<comment type="similarity">
    <text evidence="3">Belongs to the bZIP family.</text>
</comment>
<evidence type="ECO:0000256" key="5">
    <source>
        <dbReference type="ARBA" id="ARBA00023125"/>
    </source>
</evidence>
<dbReference type="Gene3D" id="1.20.5.170">
    <property type="match status" value="1"/>
</dbReference>
<feature type="compositionally biased region" description="Low complexity" evidence="8">
    <location>
        <begin position="115"/>
        <end position="125"/>
    </location>
</feature>
<evidence type="ECO:0000259" key="9">
    <source>
        <dbReference type="PROSITE" id="PS50217"/>
    </source>
</evidence>
<evidence type="ECO:0000256" key="1">
    <source>
        <dbReference type="ARBA" id="ARBA00004123"/>
    </source>
</evidence>
<comment type="subcellular location">
    <subcellularLocation>
        <location evidence="2">Endoplasmic reticulum membrane</location>
        <topology evidence="2">Single-pass membrane protein</topology>
    </subcellularLocation>
    <subcellularLocation>
        <location evidence="1">Nucleus</location>
    </subcellularLocation>
</comment>
<dbReference type="PROSITE" id="PS00036">
    <property type="entry name" value="BZIP_BASIC"/>
    <property type="match status" value="1"/>
</dbReference>
<reference evidence="11" key="2">
    <citation type="submission" date="2025-08" db="UniProtKB">
        <authorList>
            <consortium name="RefSeq"/>
        </authorList>
    </citation>
    <scope>IDENTIFICATION</scope>
</reference>
<keyword evidence="10" id="KW-1185">Reference proteome</keyword>
<dbReference type="SMART" id="SM00338">
    <property type="entry name" value="BRLZ"/>
    <property type="match status" value="1"/>
</dbReference>
<dbReference type="CDD" id="cd14704">
    <property type="entry name" value="bZIP_HY5-like"/>
    <property type="match status" value="1"/>
</dbReference>